<dbReference type="PRINTS" id="PR00160">
    <property type="entry name" value="GLUTAREDOXIN"/>
</dbReference>
<keyword evidence="4" id="KW-1185">Reference proteome</keyword>
<dbReference type="Gene3D" id="3.40.30.10">
    <property type="entry name" value="Glutaredoxin"/>
    <property type="match status" value="1"/>
</dbReference>
<dbReference type="PROSITE" id="PS51354">
    <property type="entry name" value="GLUTAREDOXIN_2"/>
    <property type="match status" value="1"/>
</dbReference>
<organism evidence="4 5">
    <name type="scientific">Setaria digitata</name>
    <dbReference type="NCBI Taxonomy" id="48799"/>
    <lineage>
        <taxon>Eukaryota</taxon>
        <taxon>Metazoa</taxon>
        <taxon>Ecdysozoa</taxon>
        <taxon>Nematoda</taxon>
        <taxon>Chromadorea</taxon>
        <taxon>Rhabditida</taxon>
        <taxon>Spirurina</taxon>
        <taxon>Spiruromorpha</taxon>
        <taxon>Filarioidea</taxon>
        <taxon>Setariidae</taxon>
        <taxon>Setaria</taxon>
    </lineage>
</organism>
<evidence type="ECO:0000259" key="3">
    <source>
        <dbReference type="Pfam" id="PF00462"/>
    </source>
</evidence>
<name>A0A915PP93_9BILA</name>
<dbReference type="GO" id="GO:0005739">
    <property type="term" value="C:mitochondrion"/>
    <property type="evidence" value="ECO:0007669"/>
    <property type="project" value="TreeGrafter"/>
</dbReference>
<keyword evidence="2" id="KW-0249">Electron transport</keyword>
<dbReference type="InterPro" id="IPR014025">
    <property type="entry name" value="Glutaredoxin_subgr"/>
</dbReference>
<dbReference type="Proteomes" id="UP000887581">
    <property type="component" value="Unplaced"/>
</dbReference>
<dbReference type="PANTHER" id="PTHR46185">
    <property type="entry name" value="GLUTAREDOXIN-1"/>
    <property type="match status" value="1"/>
</dbReference>
<protein>
    <submittedName>
        <fullName evidence="5">Glutaredoxin domain-containing protein</fullName>
    </submittedName>
</protein>
<proteinExistence type="predicted"/>
<dbReference type="Pfam" id="PF00462">
    <property type="entry name" value="Glutaredoxin"/>
    <property type="match status" value="1"/>
</dbReference>
<dbReference type="GO" id="GO:0015038">
    <property type="term" value="F:glutathione disulfide oxidoreductase activity"/>
    <property type="evidence" value="ECO:0007669"/>
    <property type="project" value="TreeGrafter"/>
</dbReference>
<dbReference type="SUPFAM" id="SSF52833">
    <property type="entry name" value="Thioredoxin-like"/>
    <property type="match status" value="1"/>
</dbReference>
<accession>A0A915PP93</accession>
<evidence type="ECO:0000256" key="2">
    <source>
        <dbReference type="ARBA" id="ARBA00022982"/>
    </source>
</evidence>
<evidence type="ECO:0000256" key="1">
    <source>
        <dbReference type="ARBA" id="ARBA00022448"/>
    </source>
</evidence>
<dbReference type="AlphaFoldDB" id="A0A915PP93"/>
<dbReference type="InterPro" id="IPR002109">
    <property type="entry name" value="Glutaredoxin"/>
</dbReference>
<evidence type="ECO:0000313" key="5">
    <source>
        <dbReference type="WBParaSite" id="sdigi.contig18.g1659.t1"/>
    </source>
</evidence>
<dbReference type="InterPro" id="IPR036249">
    <property type="entry name" value="Thioredoxin-like_sf"/>
</dbReference>
<dbReference type="WBParaSite" id="sdigi.contig18.g1659.t1">
    <property type="protein sequence ID" value="sdigi.contig18.g1659.t1"/>
    <property type="gene ID" value="sdigi.contig18.g1659"/>
</dbReference>
<dbReference type="InterPro" id="IPR047185">
    <property type="entry name" value="GLRX1"/>
</dbReference>
<feature type="domain" description="Glutaredoxin" evidence="3">
    <location>
        <begin position="77"/>
        <end position="140"/>
    </location>
</feature>
<keyword evidence="1" id="KW-0813">Transport</keyword>
<reference evidence="5" key="1">
    <citation type="submission" date="2022-11" db="UniProtKB">
        <authorList>
            <consortium name="WormBaseParasite"/>
        </authorList>
    </citation>
    <scope>IDENTIFICATION</scope>
</reference>
<evidence type="ECO:0000313" key="4">
    <source>
        <dbReference type="Proteomes" id="UP000887581"/>
    </source>
</evidence>
<dbReference type="PANTHER" id="PTHR46185:SF1">
    <property type="entry name" value="GLUTAREDOXIN-1"/>
    <property type="match status" value="1"/>
</dbReference>
<sequence length="166" mass="18869">MFGPERSLVANSTMSDENIHPIGYLPTVTFRQVIPSAHDSPRYVVIGFIRSLLRSDVNLDMDEVEQFVDELIKSKKVVVVSKSWCIYCKRVRKALAAYPLQDVMEWIDINKRPDGRKILNYTRQITGSRTLPRIFIGGEFFGGCNELYASKKNGVLEKKLTEIGAI</sequence>